<dbReference type="RefSeq" id="WP_006599769.1">
    <property type="nucleotide sequence ID" value="NZ_GL622359.1"/>
</dbReference>
<name>E6MK12_9FIRM</name>
<dbReference type="Pfam" id="PF09711">
    <property type="entry name" value="Cas_Csn2"/>
    <property type="match status" value="1"/>
</dbReference>
<organism evidence="1 2">
    <name type="scientific">Pseudoramibacter alactolyticus ATCC 23263</name>
    <dbReference type="NCBI Taxonomy" id="887929"/>
    <lineage>
        <taxon>Bacteria</taxon>
        <taxon>Bacillati</taxon>
        <taxon>Bacillota</taxon>
        <taxon>Clostridia</taxon>
        <taxon>Eubacteriales</taxon>
        <taxon>Eubacteriaceae</taxon>
        <taxon>Pseudoramibacter</taxon>
    </lineage>
</organism>
<evidence type="ECO:0000313" key="1">
    <source>
        <dbReference type="EMBL" id="EFV00531.1"/>
    </source>
</evidence>
<dbReference type="AlphaFoldDB" id="E6MK12"/>
<gene>
    <name evidence="1" type="primary">csn2</name>
    <name evidence="1" type="ORF">HMP0721_2347</name>
</gene>
<dbReference type="Proteomes" id="UP000004754">
    <property type="component" value="Unassembled WGS sequence"/>
</dbReference>
<dbReference type="CDD" id="cd09644">
    <property type="entry name" value="Csn2"/>
    <property type="match status" value="1"/>
</dbReference>
<sequence>MILVNEKYDLKIEMRENRSCCLVVEKPEYLADMMMDLIAQSQGDEGGFVLSDHGSLLPIKHYLDLQTDIFHLDLNQRKVMKGIYAALEEVAQEEVEAKGEITTAIISVLERVTSRAAYDNLTFDFDFEWENLFKFFHLRIEEQSLSLEEKLAEYFKILSLVLRKPILCLLHAHIYFSEKQIRELIQLSKYQKLQLLFIEAREPKKIPDEDEDIYILDQDRCVIIK</sequence>
<accession>E6MK12</accession>
<comment type="caution">
    <text evidence="1">The sequence shown here is derived from an EMBL/GenBank/DDBJ whole genome shotgun (WGS) entry which is preliminary data.</text>
</comment>
<protein>
    <submittedName>
        <fullName evidence="1">CRISPR-associated protein, Csn2 family</fullName>
    </submittedName>
</protein>
<dbReference type="EMBL" id="AEQN01000033">
    <property type="protein sequence ID" value="EFV00531.1"/>
    <property type="molecule type" value="Genomic_DNA"/>
</dbReference>
<evidence type="ECO:0000313" key="2">
    <source>
        <dbReference type="Proteomes" id="UP000004754"/>
    </source>
</evidence>
<dbReference type="STRING" id="887929.HMP0721_2347"/>
<keyword evidence="2" id="KW-1185">Reference proteome</keyword>
<dbReference type="Gene3D" id="3.40.50.11940">
    <property type="match status" value="2"/>
</dbReference>
<proteinExistence type="predicted"/>
<dbReference type="InterPro" id="IPR038600">
    <property type="entry name" value="Csn2_sf"/>
</dbReference>
<dbReference type="NCBIfam" id="TIGR01866">
    <property type="entry name" value="cas_Csn2"/>
    <property type="match status" value="1"/>
</dbReference>
<dbReference type="InterPro" id="IPR010146">
    <property type="entry name" value="CRISPR-assoc_prot_Csn2-typ"/>
</dbReference>
<dbReference type="HOGENOM" id="CLU_107519_0_0_9"/>
<dbReference type="eggNOG" id="ENOG5030VUA">
    <property type="taxonomic scope" value="Bacteria"/>
</dbReference>
<reference evidence="1 2" key="1">
    <citation type="submission" date="2010-12" db="EMBL/GenBank/DDBJ databases">
        <authorList>
            <person name="Muzny D."/>
            <person name="Qin X."/>
            <person name="Deng J."/>
            <person name="Jiang H."/>
            <person name="Liu Y."/>
            <person name="Qu J."/>
            <person name="Song X.-Z."/>
            <person name="Zhang L."/>
            <person name="Thornton R."/>
            <person name="Coyle M."/>
            <person name="Francisco L."/>
            <person name="Jackson L."/>
            <person name="Javaid M."/>
            <person name="Korchina V."/>
            <person name="Kovar C."/>
            <person name="Mata R."/>
            <person name="Mathew T."/>
            <person name="Ngo R."/>
            <person name="Nguyen L."/>
            <person name="Nguyen N."/>
            <person name="Okwuonu G."/>
            <person name="Ongeri F."/>
            <person name="Pham C."/>
            <person name="Simmons D."/>
            <person name="Wilczek-Boney K."/>
            <person name="Hale W."/>
            <person name="Jakkamsetti A."/>
            <person name="Pham P."/>
            <person name="Ruth R."/>
            <person name="San Lucas F."/>
            <person name="Warren J."/>
            <person name="Zhang J."/>
            <person name="Zhao Z."/>
            <person name="Zhou C."/>
            <person name="Zhu D."/>
            <person name="Lee S."/>
            <person name="Bess C."/>
            <person name="Blankenburg K."/>
            <person name="Forbes L."/>
            <person name="Fu Q."/>
            <person name="Gubbala S."/>
            <person name="Hirani K."/>
            <person name="Jayaseelan J.C."/>
            <person name="Lara F."/>
            <person name="Munidasa M."/>
            <person name="Palculict T."/>
            <person name="Patil S."/>
            <person name="Pu L.-L."/>
            <person name="Saada N."/>
            <person name="Tang L."/>
            <person name="Weissenberger G."/>
            <person name="Zhu Y."/>
            <person name="Hemphill L."/>
            <person name="Shang Y."/>
            <person name="Youmans B."/>
            <person name="Ayvaz T."/>
            <person name="Ross M."/>
            <person name="Santibanez J."/>
            <person name="Aqrawi P."/>
            <person name="Gross S."/>
            <person name="Joshi V."/>
            <person name="Fowler G."/>
            <person name="Nazareth L."/>
            <person name="Reid J."/>
            <person name="Worley K."/>
            <person name="Petrosino J."/>
            <person name="Highlander S."/>
            <person name="Gibbs R."/>
        </authorList>
    </citation>
    <scope>NUCLEOTIDE SEQUENCE [LARGE SCALE GENOMIC DNA]</scope>
    <source>
        <strain evidence="1 2">ATCC 23263</strain>
    </source>
</reference>
<dbReference type="OrthoDB" id="1701909at2"/>